<name>A0ABS5K6R3_9BACT</name>
<proteinExistence type="predicted"/>
<sequence length="482" mass="54428">MNINKIAGLSLACSTLLMSCLNQNDTSIVVTDYKCRVQTEECNSPVGEEVGNVVDGDIYSKFLTFTSSATVELTPVKRSRLNSYTLVSGNDEPLRDPASSTLEGSRDGQTWKLLDKQSDITFLERNQSQEFQVVTEETFAHYRFHLATNGHDILQLSEIKLNGAWDRNDKHPIAQFKADQTAFFDKGTVQFQNLSVQGDSYQWYFEGGEPATSTETNPMVNYVAHGRYPVKLVTVNNQLTDTAFYDAFVNVKRLGGWEHFEYPHINFVNTTLGGNGDLYQELVPEPIELINKVSLDVCQKLYRSVDEVNVLKILDYSIEDIETISAKGGNPPHINIFFSSSYLKNKKGELSDKELIAEIIGVLYHELTHGYQYAPKGAGGYQRGADYFGLIEGVADYVRLNAGYSSYDYRKVGGHWNDGYKTSAFFIDWLHTKDPAFVYKLNQSAQTIIPWSWEAACQSILSVSVEDLWNEYQNYLKTEESI</sequence>
<reference evidence="2 3" key="1">
    <citation type="journal article" date="2014" name="Int. J. Syst. Evol. Microbiol.">
        <title>Carboxylicivirga gen. nov. in the family Marinilabiliaceae with two novel species, Carboxylicivirga mesophila sp. nov. and Carboxylicivirga taeanensis sp. nov., and reclassification of Cytophaga fermentans as Saccharicrinis fermentans gen. nov., comb. nov.</title>
        <authorList>
            <person name="Yang S.H."/>
            <person name="Seo H.S."/>
            <person name="Woo J.H."/>
            <person name="Oh H.M."/>
            <person name="Jang H."/>
            <person name="Lee J.H."/>
            <person name="Kim S.J."/>
            <person name="Kwon K.K."/>
        </authorList>
    </citation>
    <scope>NUCLEOTIDE SEQUENCE [LARGE SCALE GENOMIC DNA]</scope>
    <source>
        <strain evidence="2 3">JCM 18290</strain>
    </source>
</reference>
<organism evidence="2 3">
    <name type="scientific">Carboxylicivirga mesophila</name>
    <dbReference type="NCBI Taxonomy" id="1166478"/>
    <lineage>
        <taxon>Bacteria</taxon>
        <taxon>Pseudomonadati</taxon>
        <taxon>Bacteroidota</taxon>
        <taxon>Bacteroidia</taxon>
        <taxon>Marinilabiliales</taxon>
        <taxon>Marinilabiliaceae</taxon>
        <taxon>Carboxylicivirga</taxon>
    </lineage>
</organism>
<dbReference type="Gene3D" id="2.60.120.260">
    <property type="entry name" value="Galactose-binding domain-like"/>
    <property type="match status" value="1"/>
</dbReference>
<dbReference type="CDD" id="cd00146">
    <property type="entry name" value="PKD"/>
    <property type="match status" value="1"/>
</dbReference>
<gene>
    <name evidence="2" type="ORF">KEM09_04245</name>
</gene>
<dbReference type="Proteomes" id="UP000721861">
    <property type="component" value="Unassembled WGS sequence"/>
</dbReference>
<evidence type="ECO:0000313" key="2">
    <source>
        <dbReference type="EMBL" id="MBS2210597.1"/>
    </source>
</evidence>
<comment type="caution">
    <text evidence="2">The sequence shown here is derived from an EMBL/GenBank/DDBJ whole genome shotgun (WGS) entry which is preliminary data.</text>
</comment>
<dbReference type="PROSITE" id="PS50093">
    <property type="entry name" value="PKD"/>
    <property type="match status" value="1"/>
</dbReference>
<dbReference type="PROSITE" id="PS51257">
    <property type="entry name" value="PROKAR_LIPOPROTEIN"/>
    <property type="match status" value="1"/>
</dbReference>
<dbReference type="InterPro" id="IPR007541">
    <property type="entry name" value="Uncharacterised_BSP"/>
</dbReference>
<feature type="domain" description="PKD" evidence="1">
    <location>
        <begin position="200"/>
        <end position="237"/>
    </location>
</feature>
<accession>A0ABS5K6R3</accession>
<evidence type="ECO:0000259" key="1">
    <source>
        <dbReference type="PROSITE" id="PS50093"/>
    </source>
</evidence>
<dbReference type="PANTHER" id="PTHR33321">
    <property type="match status" value="1"/>
</dbReference>
<dbReference type="SUPFAM" id="SSF49299">
    <property type="entry name" value="PKD domain"/>
    <property type="match status" value="1"/>
</dbReference>
<dbReference type="RefSeq" id="WP_212225930.1">
    <property type="nucleotide sequence ID" value="NZ_JAGUCN010000003.1"/>
</dbReference>
<dbReference type="EMBL" id="JAGUCN010000003">
    <property type="protein sequence ID" value="MBS2210597.1"/>
    <property type="molecule type" value="Genomic_DNA"/>
</dbReference>
<dbReference type="Pfam" id="PF04450">
    <property type="entry name" value="BSP"/>
    <property type="match status" value="1"/>
</dbReference>
<dbReference type="InterPro" id="IPR013783">
    <property type="entry name" value="Ig-like_fold"/>
</dbReference>
<evidence type="ECO:0000313" key="3">
    <source>
        <dbReference type="Proteomes" id="UP000721861"/>
    </source>
</evidence>
<dbReference type="InterPro" id="IPR000601">
    <property type="entry name" value="PKD_dom"/>
</dbReference>
<keyword evidence="3" id="KW-1185">Reference proteome</keyword>
<dbReference type="InterPro" id="IPR035986">
    <property type="entry name" value="PKD_dom_sf"/>
</dbReference>
<dbReference type="Gene3D" id="2.60.40.10">
    <property type="entry name" value="Immunoglobulins"/>
    <property type="match status" value="1"/>
</dbReference>
<dbReference type="PANTHER" id="PTHR33321:SF12">
    <property type="entry name" value="PLANT BASIC SECRETORY PROTEIN (BSP) FAMILY PROTEIN"/>
    <property type="match status" value="1"/>
</dbReference>
<protein>
    <recommendedName>
        <fullName evidence="1">PKD domain-containing protein</fullName>
    </recommendedName>
</protein>